<dbReference type="Gene3D" id="3.40.50.1010">
    <property type="entry name" value="5'-nuclease"/>
    <property type="match status" value="1"/>
</dbReference>
<dbReference type="EMBL" id="WNKY01000036">
    <property type="protein sequence ID" value="MTV40566.1"/>
    <property type="molecule type" value="Genomic_DNA"/>
</dbReference>
<evidence type="ECO:0000259" key="2">
    <source>
        <dbReference type="Pfam" id="PF01850"/>
    </source>
</evidence>
<dbReference type="PANTHER" id="PTHR35901:SF1">
    <property type="entry name" value="EXONUCLEASE VAPC9"/>
    <property type="match status" value="1"/>
</dbReference>
<dbReference type="InterPro" id="IPR044153">
    <property type="entry name" value="PIN_Pae0151-like"/>
</dbReference>
<organism evidence="3 4">
    <name type="scientific">Duganella radicis</name>
    <dbReference type="NCBI Taxonomy" id="551988"/>
    <lineage>
        <taxon>Bacteria</taxon>
        <taxon>Pseudomonadati</taxon>
        <taxon>Pseudomonadota</taxon>
        <taxon>Betaproteobacteria</taxon>
        <taxon>Burkholderiales</taxon>
        <taxon>Oxalobacteraceae</taxon>
        <taxon>Telluria group</taxon>
        <taxon>Duganella</taxon>
    </lineage>
</organism>
<dbReference type="InterPro" id="IPR029060">
    <property type="entry name" value="PIN-like_dom_sf"/>
</dbReference>
<dbReference type="PANTHER" id="PTHR35901">
    <property type="entry name" value="RIBONUCLEASE VAPC3"/>
    <property type="match status" value="1"/>
</dbReference>
<keyword evidence="4" id="KW-1185">Reference proteome</keyword>
<dbReference type="InterPro" id="IPR002716">
    <property type="entry name" value="PIN_dom"/>
</dbReference>
<dbReference type="Pfam" id="PF01850">
    <property type="entry name" value="PIN"/>
    <property type="match status" value="1"/>
</dbReference>
<protein>
    <submittedName>
        <fullName evidence="3">PIN domain-containing protein</fullName>
    </submittedName>
</protein>
<proteinExistence type="predicted"/>
<dbReference type="InterPro" id="IPR051619">
    <property type="entry name" value="TypeII_TA_RNase_PINc/VapC"/>
</dbReference>
<feature type="domain" description="PIN" evidence="2">
    <location>
        <begin position="4"/>
        <end position="130"/>
    </location>
</feature>
<name>A0A6L6PN60_9BURK</name>
<reference evidence="3 4" key="1">
    <citation type="submission" date="2019-11" db="EMBL/GenBank/DDBJ databases">
        <title>Type strains purchased from KCTC, JCM and DSMZ.</title>
        <authorList>
            <person name="Lu H."/>
        </authorList>
    </citation>
    <scope>NUCLEOTIDE SEQUENCE [LARGE SCALE GENOMIC DNA]</scope>
    <source>
        <strain evidence="3 4">KCTC 22382</strain>
    </source>
</reference>
<comment type="caution">
    <text evidence="3">The sequence shown here is derived from an EMBL/GenBank/DDBJ whole genome shotgun (WGS) entry which is preliminary data.</text>
</comment>
<evidence type="ECO:0000256" key="1">
    <source>
        <dbReference type="ARBA" id="ARBA00022842"/>
    </source>
</evidence>
<evidence type="ECO:0000313" key="4">
    <source>
        <dbReference type="Proteomes" id="UP000475582"/>
    </source>
</evidence>
<evidence type="ECO:0000313" key="3">
    <source>
        <dbReference type="EMBL" id="MTV40566.1"/>
    </source>
</evidence>
<dbReference type="AlphaFoldDB" id="A0A6L6PN60"/>
<dbReference type="Proteomes" id="UP000475582">
    <property type="component" value="Unassembled WGS sequence"/>
</dbReference>
<accession>A0A6L6PN60</accession>
<dbReference type="SUPFAM" id="SSF88723">
    <property type="entry name" value="PIN domain-like"/>
    <property type="match status" value="1"/>
</dbReference>
<sequence>MSLVLDASMTLSWIFKRADPAERACADRALLSMPGTPVVVPPLWYLEVANGLLVGERRRVVTEGESTHFLRLLAQLSISIDSALAATHHGEVITLARQHDLTAYDACYLELALRLGAALASFDGKLIKAAQAAGGLVFT</sequence>
<dbReference type="OrthoDB" id="328160at2"/>
<dbReference type="CDD" id="cd09873">
    <property type="entry name" value="PIN_Pae0151-like"/>
    <property type="match status" value="1"/>
</dbReference>
<dbReference type="RefSeq" id="WP_155466581.1">
    <property type="nucleotide sequence ID" value="NZ_WNKY01000036.1"/>
</dbReference>
<gene>
    <name evidence="3" type="ORF">GM676_23690</name>
</gene>
<keyword evidence="1" id="KW-0460">Magnesium</keyword>